<dbReference type="Proteomes" id="UP000037175">
    <property type="component" value="Unassembled WGS sequence"/>
</dbReference>
<dbReference type="PROSITE" id="PS51257">
    <property type="entry name" value="PROKAR_LIPOPROTEIN"/>
    <property type="match status" value="1"/>
</dbReference>
<dbReference type="AlphaFoldDB" id="A0A0L6W5N2"/>
<proteinExistence type="predicted"/>
<comment type="caution">
    <text evidence="1">The sequence shown here is derived from an EMBL/GenBank/DDBJ whole genome shotgun (WGS) entry which is preliminary data.</text>
</comment>
<reference evidence="2" key="1">
    <citation type="submission" date="2015-07" db="EMBL/GenBank/DDBJ databases">
        <title>Complete Genome of Thermincola ferriacetica strain Z-0001T.</title>
        <authorList>
            <person name="Lusk B."/>
            <person name="Badalamenti J.P."/>
            <person name="Parameswaran P."/>
            <person name="Bond D.R."/>
            <person name="Torres C.I."/>
        </authorList>
    </citation>
    <scope>NUCLEOTIDE SEQUENCE [LARGE SCALE GENOMIC DNA]</scope>
    <source>
        <strain evidence="2">Z-0001</strain>
    </source>
</reference>
<dbReference type="RefSeq" id="WP_052217101.1">
    <property type="nucleotide sequence ID" value="NZ_LGTE01000004.1"/>
</dbReference>
<sequence>MNRYLIKFLLGFLLLGTIMGCQSYKYPAGRDTERLFGDGKYQILKVTDDVFSLNNVETAEPIESHVYKYKEINQFIYVIGRDNGYTVLNYETGQIKKSKELKNFNQSEREKFSKMQDN</sequence>
<accession>A0A0L6W5N2</accession>
<evidence type="ECO:0000313" key="1">
    <source>
        <dbReference type="EMBL" id="KNZ70399.1"/>
    </source>
</evidence>
<name>A0A0L6W5N2_9FIRM</name>
<dbReference type="EMBL" id="LGTE01000004">
    <property type="protein sequence ID" value="KNZ70399.1"/>
    <property type="molecule type" value="Genomic_DNA"/>
</dbReference>
<protein>
    <recommendedName>
        <fullName evidence="3">Lipoprotein</fullName>
    </recommendedName>
</protein>
<evidence type="ECO:0000313" key="2">
    <source>
        <dbReference type="Proteomes" id="UP000037175"/>
    </source>
</evidence>
<gene>
    <name evidence="1" type="ORF">Tfer_0963</name>
</gene>
<keyword evidence="2" id="KW-1185">Reference proteome</keyword>
<organism evidence="1 2">
    <name type="scientific">Thermincola ferriacetica</name>
    <dbReference type="NCBI Taxonomy" id="281456"/>
    <lineage>
        <taxon>Bacteria</taxon>
        <taxon>Bacillati</taxon>
        <taxon>Bacillota</taxon>
        <taxon>Clostridia</taxon>
        <taxon>Eubacteriales</taxon>
        <taxon>Thermincolaceae</taxon>
        <taxon>Thermincola</taxon>
    </lineage>
</organism>
<evidence type="ECO:0008006" key="3">
    <source>
        <dbReference type="Google" id="ProtNLM"/>
    </source>
</evidence>